<accession>Q22A02</accession>
<evidence type="ECO:0000313" key="4">
    <source>
        <dbReference type="EMBL" id="EAR82109.1"/>
    </source>
</evidence>
<dbReference type="RefSeq" id="XP_001029772.1">
    <property type="nucleotide sequence ID" value="XM_001029772.3"/>
</dbReference>
<dbReference type="PANTHER" id="PTHR11567">
    <property type="entry name" value="ACID PHOSPHATASE-RELATED"/>
    <property type="match status" value="1"/>
</dbReference>
<keyword evidence="5" id="KW-1185">Reference proteome</keyword>
<protein>
    <submittedName>
        <fullName evidence="4">Histidine phosphatase family (Branch 2) protein</fullName>
    </submittedName>
</protein>
<dbReference type="Proteomes" id="UP000009168">
    <property type="component" value="Unassembled WGS sequence"/>
</dbReference>
<dbReference type="OMA" id="ECEWLER"/>
<dbReference type="InterPro" id="IPR000560">
    <property type="entry name" value="His_Pase_clade-2"/>
</dbReference>
<name>Q22A02_TETTS</name>
<evidence type="ECO:0000256" key="1">
    <source>
        <dbReference type="ARBA" id="ARBA00005375"/>
    </source>
</evidence>
<dbReference type="AlphaFoldDB" id="Q22A02"/>
<dbReference type="GO" id="GO:0016791">
    <property type="term" value="F:phosphatase activity"/>
    <property type="evidence" value="ECO:0007669"/>
    <property type="project" value="TreeGrafter"/>
</dbReference>
<dbReference type="Gene3D" id="3.40.50.1240">
    <property type="entry name" value="Phosphoglycerate mutase-like"/>
    <property type="match status" value="1"/>
</dbReference>
<proteinExistence type="inferred from homology"/>
<dbReference type="PANTHER" id="PTHR11567:SF110">
    <property type="entry name" value="2-PHOSPHOXYLOSE PHOSPHATASE 1"/>
    <property type="match status" value="1"/>
</dbReference>
<dbReference type="Pfam" id="PF00328">
    <property type="entry name" value="His_Phos_2"/>
    <property type="match status" value="1"/>
</dbReference>
<dbReference type="OrthoDB" id="5821688at2759"/>
<reference evidence="5" key="1">
    <citation type="journal article" date="2006" name="PLoS Biol.">
        <title>Macronuclear genome sequence of the ciliate Tetrahymena thermophila, a model eukaryote.</title>
        <authorList>
            <person name="Eisen J.A."/>
            <person name="Coyne R.S."/>
            <person name="Wu M."/>
            <person name="Wu D."/>
            <person name="Thiagarajan M."/>
            <person name="Wortman J.R."/>
            <person name="Badger J.H."/>
            <person name="Ren Q."/>
            <person name="Amedeo P."/>
            <person name="Jones K.M."/>
            <person name="Tallon L.J."/>
            <person name="Delcher A.L."/>
            <person name="Salzberg S.L."/>
            <person name="Silva J.C."/>
            <person name="Haas B.J."/>
            <person name="Majoros W.H."/>
            <person name="Farzad M."/>
            <person name="Carlton J.M."/>
            <person name="Smith R.K. Jr."/>
            <person name="Garg J."/>
            <person name="Pearlman R.E."/>
            <person name="Karrer K.M."/>
            <person name="Sun L."/>
            <person name="Manning G."/>
            <person name="Elde N.C."/>
            <person name="Turkewitz A.P."/>
            <person name="Asai D.J."/>
            <person name="Wilkes D.E."/>
            <person name="Wang Y."/>
            <person name="Cai H."/>
            <person name="Collins K."/>
            <person name="Stewart B.A."/>
            <person name="Lee S.R."/>
            <person name="Wilamowska K."/>
            <person name="Weinberg Z."/>
            <person name="Ruzzo W.L."/>
            <person name="Wloga D."/>
            <person name="Gaertig J."/>
            <person name="Frankel J."/>
            <person name="Tsao C.-C."/>
            <person name="Gorovsky M.A."/>
            <person name="Keeling P.J."/>
            <person name="Waller R.F."/>
            <person name="Patron N.J."/>
            <person name="Cherry J.M."/>
            <person name="Stover N.A."/>
            <person name="Krieger C.J."/>
            <person name="del Toro C."/>
            <person name="Ryder H.F."/>
            <person name="Williamson S.C."/>
            <person name="Barbeau R.A."/>
            <person name="Hamilton E.P."/>
            <person name="Orias E."/>
        </authorList>
    </citation>
    <scope>NUCLEOTIDE SEQUENCE [LARGE SCALE GENOMIC DNA]</scope>
    <source>
        <strain evidence="5">SB210</strain>
    </source>
</reference>
<feature type="signal peptide" evidence="3">
    <location>
        <begin position="1"/>
        <end position="24"/>
    </location>
</feature>
<keyword evidence="3" id="KW-0732">Signal</keyword>
<comment type="similarity">
    <text evidence="1">Belongs to the histidine acid phosphatase family.</text>
</comment>
<dbReference type="SUPFAM" id="SSF53254">
    <property type="entry name" value="Phosphoglycerate mutase-like"/>
    <property type="match status" value="1"/>
</dbReference>
<dbReference type="EMBL" id="GG662475">
    <property type="protein sequence ID" value="EAR82109.1"/>
    <property type="molecule type" value="Genomic_DNA"/>
</dbReference>
<feature type="chain" id="PRO_5004200497" evidence="3">
    <location>
        <begin position="25"/>
        <end position="411"/>
    </location>
</feature>
<sequence>MRQRQIVFLITVIFVILSLGLVSAAKNNTMIGLVIFHRHGARLPAVEDYYAQDWPADRIKGDLTDKGIAQLLKVGKSIRKKYVDEMKFLPRAYDPTIFKVRIAQLSRCMLSLLSLLNGLYPDIYQRELQNHTSLLNPIKQFRFSTNLADHRARDLIFRAQSSKNCKMMGHIYHRRMSEDKFSKIYEFFYKHPIMNTTLAKLQRYREERKGQPINVTNMYYIKEVYDSYLCNKIQGNPVPSWNKNELKLLQYNYEMFFYSYFGFREARKVTSTKFFEEIFQFFRQLIANPSHSEKMFIFSGTKTNIAIILSNILIKEQILSLGTEKVPPLSATLFIELWEKAEKPDQPQLPPNERYYFKIFYGKKELDIMICKNTKRCTWREFKILLKTRIKPNIADFCDLGNIYDFPNYDN</sequence>
<dbReference type="InParanoid" id="Q22A02"/>
<keyword evidence="2" id="KW-0378">Hydrolase</keyword>
<dbReference type="InterPro" id="IPR050645">
    <property type="entry name" value="Histidine_acid_phosphatase"/>
</dbReference>
<dbReference type="GeneID" id="7835568"/>
<evidence type="ECO:0000256" key="3">
    <source>
        <dbReference type="SAM" id="SignalP"/>
    </source>
</evidence>
<evidence type="ECO:0000256" key="2">
    <source>
        <dbReference type="ARBA" id="ARBA00022801"/>
    </source>
</evidence>
<gene>
    <name evidence="4" type="ORF">TTHERM_01307930</name>
</gene>
<dbReference type="HOGENOM" id="CLU_669953_0_0_1"/>
<evidence type="ECO:0000313" key="5">
    <source>
        <dbReference type="Proteomes" id="UP000009168"/>
    </source>
</evidence>
<organism evidence="4 5">
    <name type="scientific">Tetrahymena thermophila (strain SB210)</name>
    <dbReference type="NCBI Taxonomy" id="312017"/>
    <lineage>
        <taxon>Eukaryota</taxon>
        <taxon>Sar</taxon>
        <taxon>Alveolata</taxon>
        <taxon>Ciliophora</taxon>
        <taxon>Intramacronucleata</taxon>
        <taxon>Oligohymenophorea</taxon>
        <taxon>Hymenostomatida</taxon>
        <taxon>Tetrahymenina</taxon>
        <taxon>Tetrahymenidae</taxon>
        <taxon>Tetrahymena</taxon>
    </lineage>
</organism>
<dbReference type="eggNOG" id="ENOG502R8X8">
    <property type="taxonomic scope" value="Eukaryota"/>
</dbReference>
<dbReference type="KEGG" id="tet:TTHERM_01307930"/>
<dbReference type="InterPro" id="IPR029033">
    <property type="entry name" value="His_PPase_superfam"/>
</dbReference>